<evidence type="ECO:0000256" key="2">
    <source>
        <dbReference type="ARBA" id="ARBA00022475"/>
    </source>
</evidence>
<keyword evidence="11" id="KW-1185">Reference proteome</keyword>
<dbReference type="PANTHER" id="PTHR32089:SF112">
    <property type="entry name" value="LYSOZYME-LIKE PROTEIN-RELATED"/>
    <property type="match status" value="1"/>
</dbReference>
<proteinExistence type="inferred from homology"/>
<dbReference type="CDD" id="cd06225">
    <property type="entry name" value="HAMP"/>
    <property type="match status" value="1"/>
</dbReference>
<feature type="domain" description="Methyl-accepting transducer" evidence="8">
    <location>
        <begin position="145"/>
        <end position="395"/>
    </location>
</feature>
<dbReference type="Gene3D" id="1.10.287.950">
    <property type="entry name" value="Methyl-accepting chemotaxis protein"/>
    <property type="match status" value="1"/>
</dbReference>
<organism evidence="10 11">
    <name type="scientific">Alkalihalobacterium chitinilyticum</name>
    <dbReference type="NCBI Taxonomy" id="2980103"/>
    <lineage>
        <taxon>Bacteria</taxon>
        <taxon>Bacillati</taxon>
        <taxon>Bacillota</taxon>
        <taxon>Bacilli</taxon>
        <taxon>Bacillales</taxon>
        <taxon>Bacillaceae</taxon>
        <taxon>Alkalihalobacterium</taxon>
    </lineage>
</organism>
<comment type="caution">
    <text evidence="10">The sequence shown here is derived from an EMBL/GenBank/DDBJ whole genome shotgun (WGS) entry which is preliminary data.</text>
</comment>
<dbReference type="SMART" id="SM00304">
    <property type="entry name" value="HAMP"/>
    <property type="match status" value="1"/>
</dbReference>
<evidence type="ECO:0000256" key="1">
    <source>
        <dbReference type="ARBA" id="ARBA00004236"/>
    </source>
</evidence>
<comment type="similarity">
    <text evidence="5">Belongs to the methyl-accepting chemotaxis (MCP) protein family.</text>
</comment>
<keyword evidence="3 7" id="KW-0472">Membrane</keyword>
<comment type="subcellular location">
    <subcellularLocation>
        <location evidence="1">Cell membrane</location>
    </subcellularLocation>
</comment>
<feature type="transmembrane region" description="Helical" evidence="7">
    <location>
        <begin position="15"/>
        <end position="38"/>
    </location>
</feature>
<feature type="domain" description="HAMP" evidence="9">
    <location>
        <begin position="75"/>
        <end position="126"/>
    </location>
</feature>
<dbReference type="InterPro" id="IPR004089">
    <property type="entry name" value="MCPsignal_dom"/>
</dbReference>
<keyword evidence="4 6" id="KW-0807">Transducer</keyword>
<dbReference type="SUPFAM" id="SSF58104">
    <property type="entry name" value="Methyl-accepting chemotaxis protein (MCP) signaling domain"/>
    <property type="match status" value="1"/>
</dbReference>
<evidence type="ECO:0000256" key="4">
    <source>
        <dbReference type="ARBA" id="ARBA00023224"/>
    </source>
</evidence>
<evidence type="ECO:0000313" key="10">
    <source>
        <dbReference type="EMBL" id="MDE5414688.1"/>
    </source>
</evidence>
<dbReference type="Proteomes" id="UP001148125">
    <property type="component" value="Unassembled WGS sequence"/>
</dbReference>
<evidence type="ECO:0000256" key="5">
    <source>
        <dbReference type="ARBA" id="ARBA00029447"/>
    </source>
</evidence>
<dbReference type="Pfam" id="PF00015">
    <property type="entry name" value="MCPsignal"/>
    <property type="match status" value="1"/>
</dbReference>
<keyword evidence="7" id="KW-0812">Transmembrane</keyword>
<dbReference type="PANTHER" id="PTHR32089">
    <property type="entry name" value="METHYL-ACCEPTING CHEMOTAXIS PROTEIN MCPB"/>
    <property type="match status" value="1"/>
</dbReference>
<dbReference type="Pfam" id="PF00672">
    <property type="entry name" value="HAMP"/>
    <property type="match status" value="1"/>
</dbReference>
<accession>A0ABT5VJR3</accession>
<evidence type="ECO:0000259" key="8">
    <source>
        <dbReference type="PROSITE" id="PS50111"/>
    </source>
</evidence>
<feature type="transmembrane region" description="Helical" evidence="7">
    <location>
        <begin position="50"/>
        <end position="72"/>
    </location>
</feature>
<dbReference type="RefSeq" id="WP_275119299.1">
    <property type="nucleotide sequence ID" value="NZ_JAOTPO010000010.1"/>
</dbReference>
<dbReference type="SMART" id="SM00283">
    <property type="entry name" value="MA"/>
    <property type="match status" value="1"/>
</dbReference>
<keyword evidence="2" id="KW-1003">Cell membrane</keyword>
<keyword evidence="7" id="KW-1133">Transmembrane helix</keyword>
<evidence type="ECO:0000256" key="7">
    <source>
        <dbReference type="SAM" id="Phobius"/>
    </source>
</evidence>
<evidence type="ECO:0000256" key="3">
    <source>
        <dbReference type="ARBA" id="ARBA00023136"/>
    </source>
</evidence>
<evidence type="ECO:0000259" key="9">
    <source>
        <dbReference type="PROSITE" id="PS50885"/>
    </source>
</evidence>
<sequence>MGEKKSYSFSIRKKLVLGISGLAIITYGTSAFFIFFLADYLQGLLNVNSDLFIIITLILGVMWCGILGFLAAPLITKPLHELEDAARKATAGDIGVDVAISKSDDEIRALGLAFNEMLTSLRHMVRDIDENFQQTNQKVAEITNASELASEKAENISRTIEEIAKGAEGSANAIQNTAESMEDVSTIATQVQDRASASKNSAEHMVEKLTDSRQVIDHLVTGIKKLAEDNQHSLTAVERLNHQAKQVEDIISLVGDIAAQTNLLALNASIEAARAGEQGKGFAVVADEVRKLADESSKAVQGITKLITDIQHEVQNVVTQITNQVKVANEQSVKGTETNQAIRLMEQSILEVSEAIHEISQLIDNQLGSIMTTTQETQEVAAIAEETSAGALEVATATDQQTTIIEEVAATAQILNGQAQKLKATIGKFST</sequence>
<evidence type="ECO:0000313" key="11">
    <source>
        <dbReference type="Proteomes" id="UP001148125"/>
    </source>
</evidence>
<name>A0ABT5VJR3_9BACI</name>
<dbReference type="EMBL" id="JAOTPO010000010">
    <property type="protein sequence ID" value="MDE5414688.1"/>
    <property type="molecule type" value="Genomic_DNA"/>
</dbReference>
<dbReference type="PROSITE" id="PS50885">
    <property type="entry name" value="HAMP"/>
    <property type="match status" value="1"/>
</dbReference>
<gene>
    <name evidence="10" type="ORF">N7Z68_15015</name>
</gene>
<dbReference type="InterPro" id="IPR003660">
    <property type="entry name" value="HAMP_dom"/>
</dbReference>
<reference evidence="10" key="1">
    <citation type="submission" date="2024-05" db="EMBL/GenBank/DDBJ databases">
        <title>Alkalihalobacillus sp. strain MEB203 novel alkaliphilic bacterium from Lonar Lake, India.</title>
        <authorList>
            <person name="Joshi A."/>
            <person name="Thite S."/>
            <person name="Mengade P."/>
        </authorList>
    </citation>
    <scope>NUCLEOTIDE SEQUENCE</scope>
    <source>
        <strain evidence="10">MEB 203</strain>
    </source>
</reference>
<dbReference type="PROSITE" id="PS50111">
    <property type="entry name" value="CHEMOTAXIS_TRANSDUC_2"/>
    <property type="match status" value="1"/>
</dbReference>
<evidence type="ECO:0000256" key="6">
    <source>
        <dbReference type="PROSITE-ProRule" id="PRU00284"/>
    </source>
</evidence>
<protein>
    <submittedName>
        <fullName evidence="10">Methyl-accepting chemotaxis protein</fullName>
    </submittedName>
</protein>